<keyword evidence="3" id="KW-1185">Reference proteome</keyword>
<evidence type="ECO:0000313" key="3">
    <source>
        <dbReference type="Proteomes" id="UP001497600"/>
    </source>
</evidence>
<dbReference type="EMBL" id="OZ004260">
    <property type="protein sequence ID" value="CAK7920977.1"/>
    <property type="molecule type" value="Genomic_DNA"/>
</dbReference>
<feature type="signal peptide" evidence="1">
    <location>
        <begin position="1"/>
        <end position="26"/>
    </location>
</feature>
<keyword evidence="1" id="KW-0732">Signal</keyword>
<reference evidence="2 3" key="1">
    <citation type="submission" date="2024-01" db="EMBL/GenBank/DDBJ databases">
        <authorList>
            <consortium name="Genoscope - CEA"/>
            <person name="William W."/>
        </authorList>
    </citation>
    <scope>NUCLEOTIDE SEQUENCE [LARGE SCALE GENOMIC DNA]</scope>
    <source>
        <strain evidence="2 3">29B2s-10</strain>
    </source>
</reference>
<proteinExistence type="predicted"/>
<evidence type="ECO:0000256" key="1">
    <source>
        <dbReference type="SAM" id="SignalP"/>
    </source>
</evidence>
<name>A0ABP0EP40_9ASCO</name>
<gene>
    <name evidence="2" type="ORF">CAAN4_H08702</name>
</gene>
<accession>A0ABP0EP40</accession>
<feature type="chain" id="PRO_5046807059" evidence="1">
    <location>
        <begin position="27"/>
        <end position="162"/>
    </location>
</feature>
<dbReference type="Proteomes" id="UP001497600">
    <property type="component" value="Chromosome H"/>
</dbReference>
<sequence length="162" mass="16913">MSHSLSIPSSFSACFAVLYLVSSISAANNGSFDGQPVANANTDTVEGVPNTLTTEVAAKTHAATQTETTATKPAETTEATAAHVTYNQWGFTGDQSIWEAPTTASTVTSGSKVSSAVVSIKNNNTSNANKLQGSFITDRDYTWKKVMLVSGVIGVSVFLNVL</sequence>
<evidence type="ECO:0000313" key="2">
    <source>
        <dbReference type="EMBL" id="CAK7920977.1"/>
    </source>
</evidence>
<protein>
    <submittedName>
        <fullName evidence="2">Uncharacterized protein</fullName>
    </submittedName>
</protein>
<organism evidence="2 3">
    <name type="scientific">[Candida] anglica</name>
    <dbReference type="NCBI Taxonomy" id="148631"/>
    <lineage>
        <taxon>Eukaryota</taxon>
        <taxon>Fungi</taxon>
        <taxon>Dikarya</taxon>
        <taxon>Ascomycota</taxon>
        <taxon>Saccharomycotina</taxon>
        <taxon>Pichiomycetes</taxon>
        <taxon>Debaryomycetaceae</taxon>
        <taxon>Kurtzmaniella</taxon>
    </lineage>
</organism>